<reference evidence="2" key="1">
    <citation type="submission" date="2022-11" db="EMBL/GenBank/DDBJ databases">
        <title>Complete genome sequence of Methanogenium organophilum DSM 3596.</title>
        <authorList>
            <person name="Chen S.-C."/>
            <person name="Lai S.-J."/>
            <person name="You Y.-T."/>
        </authorList>
    </citation>
    <scope>NUCLEOTIDE SEQUENCE</scope>
    <source>
        <strain evidence="2">DSM 3596</strain>
    </source>
</reference>
<dbReference type="Proteomes" id="UP001163096">
    <property type="component" value="Chromosome"/>
</dbReference>
<proteinExistence type="predicted"/>
<protein>
    <submittedName>
        <fullName evidence="2">Uncharacterized protein</fullName>
    </submittedName>
</protein>
<dbReference type="RefSeq" id="WP_268187754.1">
    <property type="nucleotide sequence ID" value="NZ_CP113361.1"/>
</dbReference>
<evidence type="ECO:0000313" key="2">
    <source>
        <dbReference type="EMBL" id="WAI02467.1"/>
    </source>
</evidence>
<keyword evidence="1" id="KW-0472">Membrane</keyword>
<dbReference type="AlphaFoldDB" id="A0A9X9S6R9"/>
<dbReference type="KEGG" id="mou:OU421_06225"/>
<keyword evidence="3" id="KW-1185">Reference proteome</keyword>
<organism evidence="2 3">
    <name type="scientific">Methanogenium organophilum</name>
    <dbReference type="NCBI Taxonomy" id="2199"/>
    <lineage>
        <taxon>Archaea</taxon>
        <taxon>Methanobacteriati</taxon>
        <taxon>Methanobacteriota</taxon>
        <taxon>Stenosarchaea group</taxon>
        <taxon>Methanomicrobia</taxon>
        <taxon>Methanomicrobiales</taxon>
        <taxon>Methanomicrobiaceae</taxon>
        <taxon>Methanogenium</taxon>
    </lineage>
</organism>
<dbReference type="GeneID" id="76834681"/>
<sequence>MQETFRAILYGAVPALLIGWTPLFGIITNLWTFAVTAIGVWELQGLSTIRAANSRLCS</sequence>
<keyword evidence="1" id="KW-1133">Transmembrane helix</keyword>
<dbReference type="EMBL" id="CP113361">
    <property type="protein sequence ID" value="WAI02467.1"/>
    <property type="molecule type" value="Genomic_DNA"/>
</dbReference>
<accession>A0A9X9S6R9</accession>
<feature type="transmembrane region" description="Helical" evidence="1">
    <location>
        <begin position="7"/>
        <end position="27"/>
    </location>
</feature>
<keyword evidence="1" id="KW-0812">Transmembrane</keyword>
<name>A0A9X9S6R9_METOG</name>
<evidence type="ECO:0000256" key="1">
    <source>
        <dbReference type="SAM" id="Phobius"/>
    </source>
</evidence>
<gene>
    <name evidence="2" type="ORF">OU421_06225</name>
</gene>
<evidence type="ECO:0000313" key="3">
    <source>
        <dbReference type="Proteomes" id="UP001163096"/>
    </source>
</evidence>